<feature type="region of interest" description="Disordered" evidence="1">
    <location>
        <begin position="175"/>
        <end position="211"/>
    </location>
</feature>
<dbReference type="InterPro" id="IPR005818">
    <property type="entry name" value="Histone_H1/H5_H15"/>
</dbReference>
<organism evidence="3 4">
    <name type="scientific">Paralvinella palmiformis</name>
    <dbReference type="NCBI Taxonomy" id="53620"/>
    <lineage>
        <taxon>Eukaryota</taxon>
        <taxon>Metazoa</taxon>
        <taxon>Spiralia</taxon>
        <taxon>Lophotrochozoa</taxon>
        <taxon>Annelida</taxon>
        <taxon>Polychaeta</taxon>
        <taxon>Sedentaria</taxon>
        <taxon>Canalipalpata</taxon>
        <taxon>Terebellida</taxon>
        <taxon>Terebelliformia</taxon>
        <taxon>Alvinellidae</taxon>
        <taxon>Paralvinella</taxon>
    </lineage>
</organism>
<comment type="caution">
    <text evidence="3">The sequence shown here is derived from an EMBL/GenBank/DDBJ whole genome shotgun (WGS) entry which is preliminary data.</text>
</comment>
<dbReference type="SUPFAM" id="SSF46785">
    <property type="entry name" value="Winged helix' DNA-binding domain"/>
    <property type="match status" value="1"/>
</dbReference>
<accession>A0AAD9K7Z9</accession>
<feature type="compositionally biased region" description="Basic and acidic residues" evidence="1">
    <location>
        <begin position="126"/>
        <end position="142"/>
    </location>
</feature>
<dbReference type="AlphaFoldDB" id="A0AAD9K7Z9"/>
<dbReference type="Pfam" id="PF00538">
    <property type="entry name" value="Linker_histone"/>
    <property type="match status" value="1"/>
</dbReference>
<reference evidence="3" key="1">
    <citation type="journal article" date="2023" name="Mol. Biol. Evol.">
        <title>Third-Generation Sequencing Reveals the Adaptive Role of the Epigenome in Three Deep-Sea Polychaetes.</title>
        <authorList>
            <person name="Perez M."/>
            <person name="Aroh O."/>
            <person name="Sun Y."/>
            <person name="Lan Y."/>
            <person name="Juniper S.K."/>
            <person name="Young C.R."/>
            <person name="Angers B."/>
            <person name="Qian P.Y."/>
        </authorList>
    </citation>
    <scope>NUCLEOTIDE SEQUENCE</scope>
    <source>
        <strain evidence="3">P08H-3</strain>
    </source>
</reference>
<dbReference type="GO" id="GO:0003677">
    <property type="term" value="F:DNA binding"/>
    <property type="evidence" value="ECO:0007669"/>
    <property type="project" value="InterPro"/>
</dbReference>
<feature type="compositionally biased region" description="Basic and acidic residues" evidence="1">
    <location>
        <begin position="102"/>
        <end position="119"/>
    </location>
</feature>
<dbReference type="GO" id="GO:0006334">
    <property type="term" value="P:nucleosome assembly"/>
    <property type="evidence" value="ECO:0007669"/>
    <property type="project" value="InterPro"/>
</dbReference>
<dbReference type="Proteomes" id="UP001208570">
    <property type="component" value="Unassembled WGS sequence"/>
</dbReference>
<evidence type="ECO:0000313" key="3">
    <source>
        <dbReference type="EMBL" id="KAK2165705.1"/>
    </source>
</evidence>
<evidence type="ECO:0000259" key="2">
    <source>
        <dbReference type="PROSITE" id="PS51504"/>
    </source>
</evidence>
<gene>
    <name evidence="3" type="ORF">LSH36_46g04000</name>
</gene>
<dbReference type="InterPro" id="IPR036390">
    <property type="entry name" value="WH_DNA-bd_sf"/>
</dbReference>
<dbReference type="GO" id="GO:0000786">
    <property type="term" value="C:nucleosome"/>
    <property type="evidence" value="ECO:0007669"/>
    <property type="project" value="InterPro"/>
</dbReference>
<dbReference type="SMART" id="SM00526">
    <property type="entry name" value="H15"/>
    <property type="match status" value="1"/>
</dbReference>
<dbReference type="PROSITE" id="PS51504">
    <property type="entry name" value="H15"/>
    <property type="match status" value="1"/>
</dbReference>
<dbReference type="InterPro" id="IPR036388">
    <property type="entry name" value="WH-like_DNA-bd_sf"/>
</dbReference>
<evidence type="ECO:0000256" key="1">
    <source>
        <dbReference type="SAM" id="MobiDB-lite"/>
    </source>
</evidence>
<evidence type="ECO:0000313" key="4">
    <source>
        <dbReference type="Proteomes" id="UP001208570"/>
    </source>
</evidence>
<feature type="region of interest" description="Disordered" evidence="1">
    <location>
        <begin position="79"/>
        <end position="142"/>
    </location>
</feature>
<proteinExistence type="predicted"/>
<dbReference type="EMBL" id="JAODUP010000046">
    <property type="protein sequence ID" value="KAK2165705.1"/>
    <property type="molecule type" value="Genomic_DNA"/>
</dbReference>
<keyword evidence="4" id="KW-1185">Reference proteome</keyword>
<dbReference type="Gene3D" id="1.10.10.10">
    <property type="entry name" value="Winged helix-like DNA-binding domain superfamily/Winged helix DNA-binding domain"/>
    <property type="match status" value="1"/>
</dbReference>
<dbReference type="CDD" id="cd00073">
    <property type="entry name" value="H15"/>
    <property type="match status" value="1"/>
</dbReference>
<protein>
    <recommendedName>
        <fullName evidence="2">H15 domain-containing protein</fullName>
    </recommendedName>
</protein>
<name>A0AAD9K7Z9_9ANNE</name>
<sequence length="211" mass="23208">MSDEDQVVKKAAPKKPSLNPNTVDMVLEAITALDDRKGVSIPAIKSFILEKYPTVDPAMLKHRLKKAIEKAMVGELITRPKSSDQMGPSLNGRFHLNKAKKSALEKAKQPKSKLDADKPKAKKRKTSEVKAKITKKTDEKTKKAIAKKLDVSKKLVKDAKKTVVKKADAKKKLLKSAIKTNPKTPVKVQKKAKEAKVKAASKPSKKATAKK</sequence>
<feature type="domain" description="H15" evidence="2">
    <location>
        <begin position="18"/>
        <end position="98"/>
    </location>
</feature>